<feature type="region of interest" description="Disordered" evidence="6">
    <location>
        <begin position="1436"/>
        <end position="1487"/>
    </location>
</feature>
<keyword evidence="3" id="KW-0238">DNA-binding</keyword>
<dbReference type="SUPFAM" id="SSF81872">
    <property type="entry name" value="BRCA2 helical domain"/>
    <property type="match status" value="1"/>
</dbReference>
<name>A0ABD2WLB2_9HYME</name>
<dbReference type="GO" id="GO:0006310">
    <property type="term" value="P:DNA recombination"/>
    <property type="evidence" value="ECO:0007669"/>
    <property type="project" value="UniProtKB-KW"/>
</dbReference>
<organism evidence="8 9">
    <name type="scientific">Trichogramma kaykai</name>
    <dbReference type="NCBI Taxonomy" id="54128"/>
    <lineage>
        <taxon>Eukaryota</taxon>
        <taxon>Metazoa</taxon>
        <taxon>Ecdysozoa</taxon>
        <taxon>Arthropoda</taxon>
        <taxon>Hexapoda</taxon>
        <taxon>Insecta</taxon>
        <taxon>Pterygota</taxon>
        <taxon>Neoptera</taxon>
        <taxon>Endopterygota</taxon>
        <taxon>Hymenoptera</taxon>
        <taxon>Apocrita</taxon>
        <taxon>Proctotrupomorpha</taxon>
        <taxon>Chalcidoidea</taxon>
        <taxon>Trichogrammatidae</taxon>
        <taxon>Trichogramma</taxon>
    </lineage>
</organism>
<feature type="region of interest" description="Disordered" evidence="6">
    <location>
        <begin position="46"/>
        <end position="65"/>
    </location>
</feature>
<dbReference type="InterPro" id="IPR015525">
    <property type="entry name" value="BRCA2"/>
</dbReference>
<keyword evidence="1" id="KW-0677">Repeat</keyword>
<keyword evidence="9" id="KW-1185">Reference proteome</keyword>
<evidence type="ECO:0000259" key="7">
    <source>
        <dbReference type="SMART" id="SM01341"/>
    </source>
</evidence>
<feature type="region of interest" description="Disordered" evidence="6">
    <location>
        <begin position="918"/>
        <end position="938"/>
    </location>
</feature>
<evidence type="ECO:0000313" key="9">
    <source>
        <dbReference type="Proteomes" id="UP001627154"/>
    </source>
</evidence>
<feature type="region of interest" description="Disordered" evidence="6">
    <location>
        <begin position="1"/>
        <end position="33"/>
    </location>
</feature>
<dbReference type="SMART" id="SM01341">
    <property type="entry name" value="Tower"/>
    <property type="match status" value="1"/>
</dbReference>
<dbReference type="SUPFAM" id="SSF50249">
    <property type="entry name" value="Nucleic acid-binding proteins"/>
    <property type="match status" value="3"/>
</dbReference>
<evidence type="ECO:0000256" key="1">
    <source>
        <dbReference type="ARBA" id="ARBA00022737"/>
    </source>
</evidence>
<gene>
    <name evidence="8" type="ORF">TKK_012238</name>
</gene>
<evidence type="ECO:0000256" key="2">
    <source>
        <dbReference type="ARBA" id="ARBA00022763"/>
    </source>
</evidence>
<dbReference type="InterPro" id="IPR002093">
    <property type="entry name" value="BRCA2_repeat"/>
</dbReference>
<dbReference type="Gene3D" id="2.40.50.140">
    <property type="entry name" value="Nucleic acid-binding proteins"/>
    <property type="match status" value="3"/>
</dbReference>
<dbReference type="InterPro" id="IPR036315">
    <property type="entry name" value="BRCA2_hlx_sf"/>
</dbReference>
<keyword evidence="2" id="KW-0227">DNA damage</keyword>
<dbReference type="EMBL" id="JBJJXI010000098">
    <property type="protein sequence ID" value="KAL3393371.1"/>
    <property type="molecule type" value="Genomic_DNA"/>
</dbReference>
<dbReference type="InterPro" id="IPR015205">
    <property type="entry name" value="Tower_dom"/>
</dbReference>
<sequence>MNVACTTAADQNEQRPSLTFENEENVPNNNEPEVCRWRTSNQNCKDHSESQELFSDDDQIKNPGISSPQLFPRHYDLESPNVFIKTPFLYSNSLEETPGKAVVPKTPADLAPFIAKTNCLWTSDMETPESKLKEMKTEQRNITMDSVDIFQNTATPRRSRTPVTENVKTEKLSITSPVLGGRKKSKRKVKRRLLTCTAPDMDDNVCRQNSISSYSDKVTSETASTVSNDFPLESDVNNVEMALDKAQSDEKVEVPVVNSEKNSNTSTQDFFSNASFSAIDKICNSALEEEKKMTTIHKSTSENIDTKPVIKTELIKEENSQSSVSEGVLERIAAIKRYQKPMRRSIDVNQSMVSKEAFLQPVRDLELADTKFAQDYKKVQNIQHKSDNVQSFTQLSSLKTEIQDENAPVSNNDNKCQVQEVPLEIMDAWSPDAAGDNVEIVEKIKSSIPHSSESSEKLEKLKLYDELGLNEFLDPKLTPELKEEGKDDGILYLQDMELEVPVETCDVIDEQQKQTMAFFAAVNVNDEIHLSNLQTINYIHAEANQQNILSLLPNDLSKIQIQSEVNIIGIQSDTAIIPTSHDGFSTAKGETINTDKEKEVQYMKLLDEIDISNKEQETKTKRKNLSLPKNVKSKDRVSLVFNNDAMVKDNTELNHPEIKPEIFKCPSVVDGFSTAKGQSIKVNEEKEKQFMKLLNEIDVTNDEQDFKKNERKSFPTKLNQKPNDRVSLVFKSNTKVKNSIVEENSTDIDFQIPKYPSAFDGFSTATGKVIKVNEEKEKQFMKLLNEIDMTNDEEDLKKNKRRSLPLRLNQKPNDRVSLKFKSNSKVTNSIVEENHTEFNFSVPKNPSITDGFSTATGKVINVNEEKEKQFMKLLDELGGNEQDLKKNEKKTFPVKANHKPNDRVSLVFNNTEKVKHETIPKSTEISSSRVSSDGFSTAKGKSISINEEKEKQFMKLLNEIDVTDEPDFKNKRKSLPPKMNHLPNDRVSLVFKSTVKTKSDSIIIPNNDVAIPSCSSDGFATAGGKGIRIDEEKEQQFLKVYNEIDVTGNEPEIRHKKRSLPVQTNNFLNHNGLVTFKNCNFNKCSVTINHIIEEKENYDSTSYTEISRSKLDSLPISKPSVASTTSHAAVISDSVIEKEFTSENIQINETSLLSSTLKDEYPASKRRKSENVTLGGGPLTLSSDTDDVFNDLGADLEALLAAPVKVIPQSVLNHLPMSEQKSTCSILMKRKLETLELKRLDRPRSFGGFTKPTSNEATKLNKSDPNDESLGNRPLQAALSMSQCFDPHSDSLLSKVDISSLNFSTKLKSPEPTKKIVSSDDFEGFTFQEITESFRKYSSFENYWRKARERNVDVIVDHGRSVSIINESSSMQRVILQHANKVEVNKTNNDTYVIRDRKVIDDPVVYKVPKARAYKARKAKKETVITSVVDVKPVAETSKRTRHSDTDSDTPLTSSKKPRISNEFPGRRLFSDESDIEDDEDSGTMSKTLPIAESKQEEQMEIEEDEGLVAERLEAVMQQEKLIRNKNRIKVKPVIGALLQQRLENKDKRTSWADLVGCALPKARTVEQLKQSNSDENIVQVNASNASNYKFIKASIVDRKRVASLDIGDGAKLIFDEKGQAGVEEFQSAFLAMPGVDPKLLPTGWIENHYKWIVWKLASVDRSCFDSTLLPRTLTPERVMLELKYRYDREIDRAQRPALRMILEKDDVPSKRMILCISSITEIPLNKEDGEKDPRAMLGLQKWKIEATDGWYSIPLTIDNPMTNYVQAGKIKEGTKILTYGAELCDCERGFHPLEAPPNVSLKIFTNSTRRAKWDAKLGYQKISRSIPVRLKDIVAGGGMVGEVTVAAARIYPLLYREKTADGQMIYRNARSEEKAAAAHERALESKVNAMFAEAEKNFESEQKNNRNNYEGAESIKQKIESQVRQSLPPPRDVTPVLKIRLYSDESHAMLTIWGATEDSRYDIKEGNTITVYNSFATGSRGGEMNLTANRMTHIKVEPLLKLPHPQRCCSLITEISSGMFEPKFNEFDTVGIVLSCVPSPHGMKNFEAVHLGYPKPNDEGTAYLSVLFWNGVAAYGYQGMFSPGTFVGCSNLEWRRNTAWNVTAAYCGEKSTFSTNPRQPMLSKELRNLKSLVPVCILLHLCAIKLESIKFEMYIFFQNGLAFVENCAEDLASELAKRPASRSQHGTPTERVSFYGTSQINRVTPDSVSIKNRLERLSRYGGDSPMDNLSPIVLNNNSTRVQKDYTPVTPR</sequence>
<feature type="compositionally biased region" description="Polar residues" evidence="6">
    <location>
        <begin position="920"/>
        <end position="935"/>
    </location>
</feature>
<dbReference type="PANTHER" id="PTHR11289">
    <property type="entry name" value="BREAST CANCER TYPE 2 SUSCEPTIBILITY PROTEIN BRCA2"/>
    <property type="match status" value="1"/>
</dbReference>
<dbReference type="Pfam" id="PF09104">
    <property type="entry name" value="BRCA-2_OB3"/>
    <property type="match status" value="1"/>
</dbReference>
<dbReference type="Pfam" id="PF09169">
    <property type="entry name" value="BRCA-2_helical"/>
    <property type="match status" value="1"/>
</dbReference>
<dbReference type="Proteomes" id="UP001627154">
    <property type="component" value="Unassembled WGS sequence"/>
</dbReference>
<accession>A0ABD2WLB2</accession>
<dbReference type="PANTHER" id="PTHR11289:SF0">
    <property type="entry name" value="BREAST CANCER TYPE 2 SUSCEPTIBILITY PROTEIN"/>
    <property type="match status" value="1"/>
</dbReference>
<dbReference type="InterPro" id="IPR015187">
    <property type="entry name" value="BRCA2_OB_1"/>
</dbReference>
<dbReference type="PROSITE" id="PS50138">
    <property type="entry name" value="BRCA2_REPEAT"/>
    <property type="match status" value="3"/>
</dbReference>
<reference evidence="8 9" key="1">
    <citation type="journal article" date="2024" name="bioRxiv">
        <title>A reference genome for Trichogramma kaykai: A tiny desert-dwelling parasitoid wasp with competing sex-ratio distorters.</title>
        <authorList>
            <person name="Culotta J."/>
            <person name="Lindsey A.R."/>
        </authorList>
    </citation>
    <scope>NUCLEOTIDE SEQUENCE [LARGE SCALE GENOMIC DNA]</scope>
    <source>
        <strain evidence="8 9">KSX58</strain>
    </source>
</reference>
<protein>
    <recommendedName>
        <fullName evidence="7">Tower domain-containing protein</fullName>
    </recommendedName>
</protein>
<dbReference type="GO" id="GO:0006281">
    <property type="term" value="P:DNA repair"/>
    <property type="evidence" value="ECO:0007669"/>
    <property type="project" value="UniProtKB-KW"/>
</dbReference>
<evidence type="ECO:0000256" key="6">
    <source>
        <dbReference type="SAM" id="MobiDB-lite"/>
    </source>
</evidence>
<feature type="compositionally biased region" description="Acidic residues" evidence="6">
    <location>
        <begin position="1472"/>
        <end position="1482"/>
    </location>
</feature>
<evidence type="ECO:0000256" key="3">
    <source>
        <dbReference type="ARBA" id="ARBA00023125"/>
    </source>
</evidence>
<feature type="domain" description="Tower" evidence="7">
    <location>
        <begin position="1857"/>
        <end position="1896"/>
    </location>
</feature>
<keyword evidence="5" id="KW-0234">DNA repair</keyword>
<feature type="compositionally biased region" description="Polar residues" evidence="6">
    <location>
        <begin position="1"/>
        <end position="20"/>
    </location>
</feature>
<dbReference type="Pfam" id="PF09103">
    <property type="entry name" value="BRCA-2_OB1"/>
    <property type="match status" value="1"/>
</dbReference>
<dbReference type="InterPro" id="IPR012340">
    <property type="entry name" value="NA-bd_OB-fold"/>
</dbReference>
<keyword evidence="4" id="KW-0233">DNA recombination</keyword>
<evidence type="ECO:0000256" key="4">
    <source>
        <dbReference type="ARBA" id="ARBA00023172"/>
    </source>
</evidence>
<proteinExistence type="predicted"/>
<feature type="compositionally biased region" description="Basic and acidic residues" evidence="6">
    <location>
        <begin position="1437"/>
        <end position="1446"/>
    </location>
</feature>
<evidence type="ECO:0000256" key="5">
    <source>
        <dbReference type="ARBA" id="ARBA00023204"/>
    </source>
</evidence>
<evidence type="ECO:0000313" key="8">
    <source>
        <dbReference type="EMBL" id="KAL3393371.1"/>
    </source>
</evidence>
<dbReference type="InterPro" id="IPR015188">
    <property type="entry name" value="BRCA2_OB_3"/>
</dbReference>
<dbReference type="InterPro" id="IPR015252">
    <property type="entry name" value="BRCA2_hlx"/>
</dbReference>
<dbReference type="SUPFAM" id="SSF81878">
    <property type="entry name" value="BRCA2 tower domain"/>
    <property type="match status" value="1"/>
</dbReference>
<feature type="region of interest" description="Disordered" evidence="6">
    <location>
        <begin position="1243"/>
        <end position="1271"/>
    </location>
</feature>
<dbReference type="GO" id="GO:0003677">
    <property type="term" value="F:DNA binding"/>
    <property type="evidence" value="ECO:0007669"/>
    <property type="project" value="UniProtKB-KW"/>
</dbReference>
<comment type="caution">
    <text evidence="8">The sequence shown here is derived from an EMBL/GenBank/DDBJ whole genome shotgun (WGS) entry which is preliminary data.</text>
</comment>